<gene>
    <name evidence="2" type="ORF">LCGC14_0474160</name>
</gene>
<dbReference type="AlphaFoldDB" id="A0A0F9UY15"/>
<dbReference type="Gene3D" id="6.20.240.60">
    <property type="match status" value="1"/>
</dbReference>
<proteinExistence type="predicted"/>
<dbReference type="EMBL" id="LAZR01000509">
    <property type="protein sequence ID" value="KKN66126.1"/>
    <property type="molecule type" value="Genomic_DNA"/>
</dbReference>
<dbReference type="InterPro" id="IPR042047">
    <property type="entry name" value="SleB_dom1"/>
</dbReference>
<accession>A0A0F9UY15</accession>
<dbReference type="Gene3D" id="1.10.10.2520">
    <property type="entry name" value="Cell wall hydrolase SleB, domain 1"/>
    <property type="match status" value="1"/>
</dbReference>
<comment type="caution">
    <text evidence="2">The sequence shown here is derived from an EMBL/GenBank/DDBJ whole genome shotgun (WGS) entry which is preliminary data.</text>
</comment>
<dbReference type="GO" id="GO:0016787">
    <property type="term" value="F:hydrolase activity"/>
    <property type="evidence" value="ECO:0007669"/>
    <property type="project" value="InterPro"/>
</dbReference>
<dbReference type="Pfam" id="PF07486">
    <property type="entry name" value="Hydrolase_2"/>
    <property type="match status" value="1"/>
</dbReference>
<dbReference type="InterPro" id="IPR011105">
    <property type="entry name" value="Cell_wall_hydrolase_SleB"/>
</dbReference>
<feature type="domain" description="Cell wall hydrolase SleB" evidence="1">
    <location>
        <begin position="47"/>
        <end position="162"/>
    </location>
</feature>
<name>A0A0F9UY15_9ZZZZ</name>
<sequence length="166" mass="18716">MKLVPLLVLVLLLAPYKLSGGLTEVKNIERKDDLFLLTATVAMEAEGESYKGKLGVAYVIMNRVQKRVPFKSMSDVVLDPYDFSAWNTKGGRQTSLDTIGQWAWQESEKAAHSAYYGIEKDPTHGATHYLNVRLTKLLRGGTLPGWLKVMKRTTKIGLHTFYKEVR</sequence>
<protein>
    <recommendedName>
        <fullName evidence="1">Cell wall hydrolase SleB domain-containing protein</fullName>
    </recommendedName>
</protein>
<reference evidence="2" key="1">
    <citation type="journal article" date="2015" name="Nature">
        <title>Complex archaea that bridge the gap between prokaryotes and eukaryotes.</title>
        <authorList>
            <person name="Spang A."/>
            <person name="Saw J.H."/>
            <person name="Jorgensen S.L."/>
            <person name="Zaremba-Niedzwiedzka K."/>
            <person name="Martijn J."/>
            <person name="Lind A.E."/>
            <person name="van Eijk R."/>
            <person name="Schleper C."/>
            <person name="Guy L."/>
            <person name="Ettema T.J."/>
        </authorList>
    </citation>
    <scope>NUCLEOTIDE SEQUENCE</scope>
</reference>
<evidence type="ECO:0000313" key="2">
    <source>
        <dbReference type="EMBL" id="KKN66126.1"/>
    </source>
</evidence>
<organism evidence="2">
    <name type="scientific">marine sediment metagenome</name>
    <dbReference type="NCBI Taxonomy" id="412755"/>
    <lineage>
        <taxon>unclassified sequences</taxon>
        <taxon>metagenomes</taxon>
        <taxon>ecological metagenomes</taxon>
    </lineage>
</organism>
<evidence type="ECO:0000259" key="1">
    <source>
        <dbReference type="Pfam" id="PF07486"/>
    </source>
</evidence>